<evidence type="ECO:0000313" key="2">
    <source>
        <dbReference type="EMBL" id="ODS00796.1"/>
    </source>
</evidence>
<evidence type="ECO:0000313" key="3">
    <source>
        <dbReference type="Proteomes" id="UP000094501"/>
    </source>
</evidence>
<feature type="region of interest" description="Disordered" evidence="1">
    <location>
        <begin position="137"/>
        <end position="202"/>
    </location>
</feature>
<gene>
    <name evidence="2" type="ORF">AUC68_14615</name>
</gene>
<accession>A0A1E3W4U7</accession>
<keyword evidence="3" id="KW-1185">Reference proteome</keyword>
<dbReference type="OrthoDB" id="8447462at2"/>
<feature type="compositionally biased region" description="Polar residues" evidence="1">
    <location>
        <begin position="158"/>
        <end position="202"/>
    </location>
</feature>
<sequence>MGHITITSAGNRLGGIAAAFACVALLSGCGGVELEGKVFDYAGLSGTVGQKKPDPTMTSRAPLMVPPNLQRLPTPTESRSVAATRADWPDDPEKVRVREIEQQDAVEAETAKANDPLNAYAGKETLLDKVFKGRKKTVAEPVPDVPEPDSSDGVPGSSVASSRQGMTPHQSQAPLPNQNSDAFNPSTPSSYKSGSDTQRTLY</sequence>
<comment type="caution">
    <text evidence="2">The sequence shown here is derived from an EMBL/GenBank/DDBJ whole genome shotgun (WGS) entry which is preliminary data.</text>
</comment>
<reference evidence="2 3" key="1">
    <citation type="journal article" date="2016" name="Environ. Microbiol.">
        <title>New Methyloceanibacter diversity from North Sea sediments includes methanotroph containing solely the soluble methane monooxygenase.</title>
        <authorList>
            <person name="Vekeman B."/>
            <person name="Kerckhof F.M."/>
            <person name="Cremers G."/>
            <person name="de Vos P."/>
            <person name="Vandamme P."/>
            <person name="Boon N."/>
            <person name="Op den Camp H.J."/>
            <person name="Heylen K."/>
        </authorList>
    </citation>
    <scope>NUCLEOTIDE SEQUENCE [LARGE SCALE GENOMIC DNA]</scope>
    <source>
        <strain evidence="2 3">R-67174</strain>
    </source>
</reference>
<feature type="compositionally biased region" description="Polar residues" evidence="1">
    <location>
        <begin position="71"/>
        <end position="81"/>
    </location>
</feature>
<name>A0A1E3W4U7_9HYPH</name>
<protein>
    <submittedName>
        <fullName evidence="2">Uncharacterized protein</fullName>
    </submittedName>
</protein>
<proteinExistence type="predicted"/>
<organism evidence="2 3">
    <name type="scientific">Methyloceanibacter methanicus</name>
    <dbReference type="NCBI Taxonomy" id="1774968"/>
    <lineage>
        <taxon>Bacteria</taxon>
        <taxon>Pseudomonadati</taxon>
        <taxon>Pseudomonadota</taxon>
        <taxon>Alphaproteobacteria</taxon>
        <taxon>Hyphomicrobiales</taxon>
        <taxon>Hyphomicrobiaceae</taxon>
        <taxon>Methyloceanibacter</taxon>
    </lineage>
</organism>
<evidence type="ECO:0000256" key="1">
    <source>
        <dbReference type="SAM" id="MobiDB-lite"/>
    </source>
</evidence>
<dbReference type="AlphaFoldDB" id="A0A1E3W4U7"/>
<feature type="region of interest" description="Disordered" evidence="1">
    <location>
        <begin position="50"/>
        <end position="93"/>
    </location>
</feature>
<dbReference type="Proteomes" id="UP000094501">
    <property type="component" value="Unassembled WGS sequence"/>
</dbReference>
<dbReference type="STRING" id="1774968.AUC68_14615"/>
<dbReference type="EMBL" id="LPWG01000004">
    <property type="protein sequence ID" value="ODS00796.1"/>
    <property type="molecule type" value="Genomic_DNA"/>
</dbReference>
<dbReference type="RefSeq" id="WP_069436386.1">
    <property type="nucleotide sequence ID" value="NZ_LPWG01000004.1"/>
</dbReference>